<accession>A0A1X0Y1H4</accession>
<name>A0A1X0Y1H4_MYCSI</name>
<protein>
    <recommendedName>
        <fullName evidence="2">DUF732 domain-containing protein</fullName>
    </recommendedName>
</protein>
<evidence type="ECO:0000259" key="2">
    <source>
        <dbReference type="Pfam" id="PF05305"/>
    </source>
</evidence>
<dbReference type="InterPro" id="IPR007969">
    <property type="entry name" value="DUF732"/>
</dbReference>
<dbReference type="STRING" id="1784.VC42_02010"/>
<proteinExistence type="predicted"/>
<keyword evidence="1" id="KW-0732">Signal</keyword>
<dbReference type="Proteomes" id="UP000193040">
    <property type="component" value="Unassembled WGS sequence"/>
</dbReference>
<dbReference type="EMBL" id="MZZM01000022">
    <property type="protein sequence ID" value="ORJ58922.1"/>
    <property type="molecule type" value="Genomic_DNA"/>
</dbReference>
<sequence length="118" mass="12774">MQRQEPRRTAETCTAVVLAVAALCGVARTPSAHADVVAYLVDVTMRPGYHFANADAALDYGRGLCDKVSQGRSYTQVMSEVAADFDTTDDYQASYLISAAVNELCPALIWQLRNSAAR</sequence>
<organism evidence="3 4">
    <name type="scientific">Mycobacterium simiae</name>
    <name type="common">Mycobacterium habana</name>
    <dbReference type="NCBI Taxonomy" id="1784"/>
    <lineage>
        <taxon>Bacteria</taxon>
        <taxon>Bacillati</taxon>
        <taxon>Actinomycetota</taxon>
        <taxon>Actinomycetes</taxon>
        <taxon>Mycobacteriales</taxon>
        <taxon>Mycobacteriaceae</taxon>
        <taxon>Mycobacterium</taxon>
        <taxon>Mycobacterium simiae complex</taxon>
    </lineage>
</organism>
<feature type="domain" description="DUF732" evidence="2">
    <location>
        <begin position="39"/>
        <end position="106"/>
    </location>
</feature>
<feature type="chain" id="PRO_5010878735" description="DUF732 domain-containing protein" evidence="1">
    <location>
        <begin position="35"/>
        <end position="118"/>
    </location>
</feature>
<dbReference type="Pfam" id="PF05305">
    <property type="entry name" value="DUF732"/>
    <property type="match status" value="1"/>
</dbReference>
<comment type="caution">
    <text evidence="3">The sequence shown here is derived from an EMBL/GenBank/DDBJ whole genome shotgun (WGS) entry which is preliminary data.</text>
</comment>
<dbReference type="AlphaFoldDB" id="A0A1X0Y1H4"/>
<keyword evidence="4" id="KW-1185">Reference proteome</keyword>
<evidence type="ECO:0000313" key="3">
    <source>
        <dbReference type="EMBL" id="ORJ58922.1"/>
    </source>
</evidence>
<evidence type="ECO:0000256" key="1">
    <source>
        <dbReference type="SAM" id="SignalP"/>
    </source>
</evidence>
<dbReference type="RefSeq" id="WP_061555771.1">
    <property type="nucleotide sequence ID" value="NZ_JASWDE010000005.1"/>
</dbReference>
<feature type="signal peptide" evidence="1">
    <location>
        <begin position="1"/>
        <end position="34"/>
    </location>
</feature>
<evidence type="ECO:0000313" key="4">
    <source>
        <dbReference type="Proteomes" id="UP000193040"/>
    </source>
</evidence>
<gene>
    <name evidence="3" type="ORF">B5M45_17470</name>
</gene>
<reference evidence="3 4" key="1">
    <citation type="submission" date="2017-03" db="EMBL/GenBank/DDBJ databases">
        <title>Genomic insights into Mycobacterium simiae human colonization.</title>
        <authorList>
            <person name="Steffani J.L."/>
            <person name="Brunck M.E."/>
            <person name="Cruz E."/>
            <person name="Montiel R."/>
            <person name="Barona F."/>
        </authorList>
    </citation>
    <scope>NUCLEOTIDE SEQUENCE [LARGE SCALE GENOMIC DNA]</scope>
    <source>
        <strain evidence="3 4">MsiGto</strain>
    </source>
</reference>